<dbReference type="InterPro" id="IPR013665">
    <property type="entry name" value="Sfi1_dom"/>
</dbReference>
<comment type="caution">
    <text evidence="3">The sequence shown here is derived from an EMBL/GenBank/DDBJ whole genome shotgun (WGS) entry which is preliminary data.</text>
</comment>
<name>A0ABR3R874_9PLEO</name>
<feature type="compositionally biased region" description="Polar residues" evidence="1">
    <location>
        <begin position="1012"/>
        <end position="1021"/>
    </location>
</feature>
<dbReference type="Pfam" id="PF08457">
    <property type="entry name" value="Sfi1"/>
    <property type="match status" value="1"/>
</dbReference>
<reference evidence="3 4" key="1">
    <citation type="submission" date="2024-02" db="EMBL/GenBank/DDBJ databases">
        <title>De novo assembly and annotation of 12 fungi associated with fruit tree decline syndrome in Ontario, Canada.</title>
        <authorList>
            <person name="Sulman M."/>
            <person name="Ellouze W."/>
            <person name="Ilyukhin E."/>
        </authorList>
    </citation>
    <scope>NUCLEOTIDE SEQUENCE [LARGE SCALE GENOMIC DNA]</scope>
    <source>
        <strain evidence="3 4">M42-189</strain>
    </source>
</reference>
<evidence type="ECO:0000259" key="2">
    <source>
        <dbReference type="Pfam" id="PF08457"/>
    </source>
</evidence>
<keyword evidence="4" id="KW-1185">Reference proteome</keyword>
<proteinExistence type="predicted"/>
<feature type="region of interest" description="Disordered" evidence="1">
    <location>
        <begin position="1146"/>
        <end position="1167"/>
    </location>
</feature>
<feature type="compositionally biased region" description="Polar residues" evidence="1">
    <location>
        <begin position="1033"/>
        <end position="1051"/>
    </location>
</feature>
<feature type="region of interest" description="Disordered" evidence="1">
    <location>
        <begin position="155"/>
        <end position="234"/>
    </location>
</feature>
<accession>A0ABR3R874</accession>
<feature type="compositionally biased region" description="Basic and acidic residues" evidence="1">
    <location>
        <begin position="979"/>
        <end position="990"/>
    </location>
</feature>
<feature type="compositionally biased region" description="Gly residues" evidence="1">
    <location>
        <begin position="1148"/>
        <end position="1159"/>
    </location>
</feature>
<feature type="region of interest" description="Disordered" evidence="1">
    <location>
        <begin position="1012"/>
        <end position="1054"/>
    </location>
</feature>
<feature type="region of interest" description="Disordered" evidence="1">
    <location>
        <begin position="246"/>
        <end position="265"/>
    </location>
</feature>
<feature type="domain" description="Sfi1 spindle body" evidence="2">
    <location>
        <begin position="359"/>
        <end position="938"/>
    </location>
</feature>
<evidence type="ECO:0000313" key="4">
    <source>
        <dbReference type="Proteomes" id="UP001521785"/>
    </source>
</evidence>
<evidence type="ECO:0000313" key="3">
    <source>
        <dbReference type="EMBL" id="KAL1600635.1"/>
    </source>
</evidence>
<sequence length="1167" mass="135054">MNGGRNEALQLNKDNVSEGAIILLYEVIERARSAPDLSAFSHTLFDVYEDVLHEHGIEIEDDNVPLQIIARLAREAREDEGLVQRFKRVMGDIGFDLEYDEEGEGFEFTSQLEGLSTAAQAPTPAPLRRGSLDSLLDGSADKVAGTLDVARPLPLRSKRSGEATGHSDIGSWWQKRRSRSATDLESQGRSRIRLSQQNEHHSIARQSEPLASQRLRSRHRPGAPLSYRENDGIRRDGITGTAYLEESDLDDGGQSGESADFDHSNIYIPGINAPIPDEHQRPNHHWEPEPFQPSDTRLMDDAEDFEQQHLHSLVRSCLRKWRERTQDQIGRNEQMMAAAVRHDRGIQFRNVKGELLREAQNRRSLRETDHFFVRLEDRAARARNLFLLTKAFTHWARSAEDEVQRTSVARRHILRTRFFNGWREITAVNELKIQHFVLGTFLRKWRQRMAEARERQQQAVQMYDDNLQRKYYKHWFFKFCDIAAPAWHNARLDPRLKRATFQQWREAAAMWTERDAWATNRRDQQVQRKAMEVWRQKTATVRTLEPQAEEFRRQSILANALATLQRHVRFTPVLTAFQITRDADCLRSTLRTWQYTAELSRQARNMDRMRILRNAWTAWNDRLRIKALEERINDRVLVENMYKWTLASRVSLFQRVHDRSLKENCFLTWVTKRNERVEIRTNRETRLAAAEVRFAQFKRTQFLRTYLRKIEAATAEKRAEAAAMTVKYDMGLKQRVFEQLLDKHHYLQQLDKRGEVGQFYVLTTHTLKKWRDATQHARRIRRREAYAHVRRTVKSSLVKRTFGVWREKAKAIADQHQQADAHVYARTAQVSQILFAHWRDRTAAEQVQNVQAEMHYVIKTQARFFGTWKKRLEALDSMESQAVDFRQIGVEVAAATLLKKLEWEGWEIGLRNRSAAALHERHFRQHVTAMIRFWHQQALSRLAARPVSPTPTSRSHQVRHNDNQHERDDSYEANTPFEDTDRPLDEDAGDETRRLEGWTEFNQSALDLSFSISPQNRSSQPTLPPRRALPSSGRPTPTRPQTYPVPNSTLRSALRRPAPPAIHEDLESDFGGPDATSTPMPLHLRAGYLKTPSKRSVIQHKRTEIQISPQKRLGVMSAPPAAGLRDVPGARLGGVRSFGGMLRESGFTQGGGKGKGRVGFGDVSHIG</sequence>
<gene>
    <name evidence="3" type="ORF">SLS60_007022</name>
</gene>
<protein>
    <recommendedName>
        <fullName evidence="2">Sfi1 spindle body domain-containing protein</fullName>
    </recommendedName>
</protein>
<feature type="compositionally biased region" description="Basic and acidic residues" evidence="1">
    <location>
        <begin position="959"/>
        <end position="970"/>
    </location>
</feature>
<feature type="region of interest" description="Disordered" evidence="1">
    <location>
        <begin position="944"/>
        <end position="990"/>
    </location>
</feature>
<evidence type="ECO:0000256" key="1">
    <source>
        <dbReference type="SAM" id="MobiDB-lite"/>
    </source>
</evidence>
<organism evidence="3 4">
    <name type="scientific">Paraconiothyrium brasiliense</name>
    <dbReference type="NCBI Taxonomy" id="300254"/>
    <lineage>
        <taxon>Eukaryota</taxon>
        <taxon>Fungi</taxon>
        <taxon>Dikarya</taxon>
        <taxon>Ascomycota</taxon>
        <taxon>Pezizomycotina</taxon>
        <taxon>Dothideomycetes</taxon>
        <taxon>Pleosporomycetidae</taxon>
        <taxon>Pleosporales</taxon>
        <taxon>Massarineae</taxon>
        <taxon>Didymosphaeriaceae</taxon>
        <taxon>Paraconiothyrium</taxon>
    </lineage>
</organism>
<dbReference type="Proteomes" id="UP001521785">
    <property type="component" value="Unassembled WGS sequence"/>
</dbReference>
<dbReference type="EMBL" id="JAKJXO020000009">
    <property type="protein sequence ID" value="KAL1600635.1"/>
    <property type="molecule type" value="Genomic_DNA"/>
</dbReference>